<evidence type="ECO:0000256" key="1">
    <source>
        <dbReference type="ARBA" id="ARBA00012528"/>
    </source>
</evidence>
<dbReference type="PANTHER" id="PTHR45138:SF9">
    <property type="entry name" value="DIGUANYLATE CYCLASE DGCM-RELATED"/>
    <property type="match status" value="1"/>
</dbReference>
<evidence type="ECO:0000259" key="4">
    <source>
        <dbReference type="PROSITE" id="PS50887"/>
    </source>
</evidence>
<dbReference type="RefSeq" id="WP_103659298.1">
    <property type="nucleotide sequence ID" value="NZ_CP192764.1"/>
</dbReference>
<evidence type="ECO:0000256" key="2">
    <source>
        <dbReference type="ARBA" id="ARBA00034247"/>
    </source>
</evidence>
<feature type="transmembrane region" description="Helical" evidence="3">
    <location>
        <begin position="68"/>
        <end position="89"/>
    </location>
</feature>
<feature type="transmembrane region" description="Helical" evidence="3">
    <location>
        <begin position="95"/>
        <end position="116"/>
    </location>
</feature>
<dbReference type="InterPro" id="IPR043128">
    <property type="entry name" value="Rev_trsase/Diguanyl_cyclase"/>
</dbReference>
<feature type="domain" description="GGDEF" evidence="4">
    <location>
        <begin position="273"/>
        <end position="406"/>
    </location>
</feature>
<dbReference type="Proteomes" id="UP001277561">
    <property type="component" value="Unassembled WGS sequence"/>
</dbReference>
<dbReference type="AlphaFoldDB" id="A0AAE5RXI6"/>
<accession>A0AAE5RXI6</accession>
<dbReference type="FunFam" id="3.30.70.270:FF:000001">
    <property type="entry name" value="Diguanylate cyclase domain protein"/>
    <property type="match status" value="1"/>
</dbReference>
<name>A0AAE5RXI6_9HYPH</name>
<dbReference type="EC" id="2.7.7.65" evidence="1"/>
<feature type="transmembrane region" description="Helical" evidence="3">
    <location>
        <begin position="128"/>
        <end position="149"/>
    </location>
</feature>
<evidence type="ECO:0000256" key="3">
    <source>
        <dbReference type="SAM" id="Phobius"/>
    </source>
</evidence>
<reference evidence="5 8" key="2">
    <citation type="journal article" date="2023" name="Phytobiomes J">
        <title>Deciphering the key players within the bacterial microbiota associated with aerial crown gall tumors on rhododendron: Insights into the gallobiome.</title>
        <authorList>
            <person name="Kuzmanovic N."/>
            <person name="Nesme J."/>
            <person name="Wolf J."/>
            <person name="Neumann-Schaal M."/>
            <person name="Petersen J."/>
            <person name="Fernandez-Gnecco G."/>
            <person name="Sproeer C."/>
            <person name="Bunk B."/>
            <person name="Overmann J."/>
            <person name="Sorensen S.J."/>
            <person name="Idczak E."/>
            <person name="Smalla K."/>
        </authorList>
    </citation>
    <scope>NUCLEOTIDE SEQUENCE [LARGE SCALE GENOMIC DNA]</scope>
    <source>
        <strain evidence="8">rho-14.1</strain>
        <strain evidence="5">Rho-14.1</strain>
    </source>
</reference>
<gene>
    <name evidence="6" type="ORF">CPJ18_15740</name>
    <name evidence="5" type="ORF">RMS29_19425</name>
</gene>
<protein>
    <recommendedName>
        <fullName evidence="1">diguanylate cyclase</fullName>
        <ecNumber evidence="1">2.7.7.65</ecNumber>
    </recommendedName>
</protein>
<dbReference type="InterPro" id="IPR000160">
    <property type="entry name" value="GGDEF_dom"/>
</dbReference>
<feature type="transmembrane region" description="Helical" evidence="3">
    <location>
        <begin position="155"/>
        <end position="174"/>
    </location>
</feature>
<reference evidence="6 7" key="1">
    <citation type="journal article" date="2018" name="Syst. Appl. Microbiol.">
        <title>Agrobacterium rosae sp. nov., isolated from galls on different agricultural crops.</title>
        <authorList>
            <person name="Kuzmanovic N."/>
            <person name="Pulawska J."/>
            <person name="Smalla K."/>
            <person name="Nesme X."/>
        </authorList>
    </citation>
    <scope>NUCLEOTIDE SEQUENCE [LARGE SCALE GENOMIC DNA]</scope>
    <source>
        <strain evidence="6 7">NCPPB 1650</strain>
    </source>
</reference>
<dbReference type="SMART" id="SM00267">
    <property type="entry name" value="GGDEF"/>
    <property type="match status" value="1"/>
</dbReference>
<dbReference type="EMBL" id="JAVRAD010000010">
    <property type="protein sequence ID" value="MDX8331400.1"/>
    <property type="molecule type" value="Genomic_DNA"/>
</dbReference>
<keyword evidence="3" id="KW-1133">Transmembrane helix</keyword>
<feature type="transmembrane region" description="Helical" evidence="3">
    <location>
        <begin position="219"/>
        <end position="237"/>
    </location>
</feature>
<evidence type="ECO:0000313" key="6">
    <source>
        <dbReference type="EMBL" id="POO50952.1"/>
    </source>
</evidence>
<dbReference type="InterPro" id="IPR050469">
    <property type="entry name" value="Diguanylate_Cyclase"/>
</dbReference>
<dbReference type="Gene3D" id="3.30.70.270">
    <property type="match status" value="1"/>
</dbReference>
<keyword evidence="5" id="KW-0808">Transferase</keyword>
<keyword evidence="8" id="KW-1185">Reference proteome</keyword>
<keyword evidence="3" id="KW-0472">Membrane</keyword>
<dbReference type="PANTHER" id="PTHR45138">
    <property type="entry name" value="REGULATORY COMPONENTS OF SENSORY TRANSDUCTION SYSTEM"/>
    <property type="match status" value="1"/>
</dbReference>
<dbReference type="Pfam" id="PF00990">
    <property type="entry name" value="GGDEF"/>
    <property type="match status" value="1"/>
</dbReference>
<proteinExistence type="predicted"/>
<dbReference type="EMBL" id="NXEJ01000007">
    <property type="protein sequence ID" value="POO50952.1"/>
    <property type="molecule type" value="Genomic_DNA"/>
</dbReference>
<keyword evidence="5" id="KW-0548">Nucleotidyltransferase</keyword>
<dbReference type="GeneID" id="86880768"/>
<feature type="transmembrane region" description="Helical" evidence="3">
    <location>
        <begin position="186"/>
        <end position="207"/>
    </location>
</feature>
<comment type="catalytic activity">
    <reaction evidence="2">
        <text>2 GTP = 3',3'-c-di-GMP + 2 diphosphate</text>
        <dbReference type="Rhea" id="RHEA:24898"/>
        <dbReference type="ChEBI" id="CHEBI:33019"/>
        <dbReference type="ChEBI" id="CHEBI:37565"/>
        <dbReference type="ChEBI" id="CHEBI:58805"/>
        <dbReference type="EC" id="2.7.7.65"/>
    </reaction>
</comment>
<dbReference type="NCBIfam" id="TIGR00254">
    <property type="entry name" value="GGDEF"/>
    <property type="match status" value="1"/>
</dbReference>
<dbReference type="CDD" id="cd01949">
    <property type="entry name" value="GGDEF"/>
    <property type="match status" value="1"/>
</dbReference>
<evidence type="ECO:0000313" key="7">
    <source>
        <dbReference type="Proteomes" id="UP000237447"/>
    </source>
</evidence>
<dbReference type="SUPFAM" id="SSF55073">
    <property type="entry name" value="Nucleotide cyclase"/>
    <property type="match status" value="1"/>
</dbReference>
<dbReference type="PROSITE" id="PS50887">
    <property type="entry name" value="GGDEF"/>
    <property type="match status" value="1"/>
</dbReference>
<dbReference type="Proteomes" id="UP000237447">
    <property type="component" value="Unassembled WGS sequence"/>
</dbReference>
<evidence type="ECO:0000313" key="8">
    <source>
        <dbReference type="Proteomes" id="UP001277561"/>
    </source>
</evidence>
<feature type="transmembrane region" description="Helical" evidence="3">
    <location>
        <begin position="36"/>
        <end position="56"/>
    </location>
</feature>
<comment type="caution">
    <text evidence="6">The sequence shown here is derived from an EMBL/GenBank/DDBJ whole genome shotgun (WGS) entry which is preliminary data.</text>
</comment>
<organism evidence="6 7">
    <name type="scientific">Agrobacterium rosae</name>
    <dbReference type="NCBI Taxonomy" id="1972867"/>
    <lineage>
        <taxon>Bacteria</taxon>
        <taxon>Pseudomonadati</taxon>
        <taxon>Pseudomonadota</taxon>
        <taxon>Alphaproteobacteria</taxon>
        <taxon>Hyphomicrobiales</taxon>
        <taxon>Rhizobiaceae</taxon>
        <taxon>Rhizobium/Agrobacterium group</taxon>
        <taxon>Agrobacterium</taxon>
    </lineage>
</organism>
<evidence type="ECO:0000313" key="5">
    <source>
        <dbReference type="EMBL" id="MDX8331400.1"/>
    </source>
</evidence>
<keyword evidence="3" id="KW-0812">Transmembrane</keyword>
<sequence>MQPIAPFLLGFSNQSRVILSSNSYELAKMFQPLDLPTVLLLHKLSFFVAALCFLYVRSQSRESVGLGFLAVGFFLVATASTLVSIGKVFTDYEHSLALAGTFAGLVGYSIFWIGMCRISTQTSRRREWLILCFPVIVCVTLFVTGLYEFTTARTTAMQSTAALLLLAAACTVFFDRVIEPLPVRRALAATIGFAALLSALVVLGVLFPDVALVSSRNAFFVSIVCHFAIAVFVLALVKERAEEGLKRLADLDVLTGVLNRRSFSTRLPQQMRQGDAIVMIDIDHFKRINDGFGHFAGDEVLARVAQELSARVRPNDSFARFGGEEFILFMPATGEGEASTLAESVRQLVSSIKHSIDDQKVAATLSMGLAVCTDKTCTPHALMKMADTALYASKATGRDRLTVYNAEDFERNPALLNPARHAG</sequence>
<dbReference type="GO" id="GO:0052621">
    <property type="term" value="F:diguanylate cyclase activity"/>
    <property type="evidence" value="ECO:0007669"/>
    <property type="project" value="UniProtKB-EC"/>
</dbReference>
<dbReference type="InterPro" id="IPR029787">
    <property type="entry name" value="Nucleotide_cyclase"/>
</dbReference>